<evidence type="ECO:0000259" key="8">
    <source>
        <dbReference type="Pfam" id="PF13742"/>
    </source>
</evidence>
<evidence type="ECO:0000259" key="7">
    <source>
        <dbReference type="Pfam" id="PF02601"/>
    </source>
</evidence>
<feature type="domain" description="Exonuclease VII large subunit C-terminal" evidence="7">
    <location>
        <begin position="127"/>
        <end position="345"/>
    </location>
</feature>
<dbReference type="NCBIfam" id="TIGR00237">
    <property type="entry name" value="xseA"/>
    <property type="match status" value="1"/>
</dbReference>
<dbReference type="Pfam" id="PF13742">
    <property type="entry name" value="tRNA_anti_2"/>
    <property type="match status" value="1"/>
</dbReference>
<evidence type="ECO:0000256" key="1">
    <source>
        <dbReference type="ARBA" id="ARBA00022490"/>
    </source>
</evidence>
<dbReference type="GO" id="GO:0005737">
    <property type="term" value="C:cytoplasm"/>
    <property type="evidence" value="ECO:0007669"/>
    <property type="project" value="UniProtKB-SubCell"/>
</dbReference>
<name>E6U5K2_ETHHY</name>
<keyword evidence="3 5" id="KW-0378">Hydrolase</keyword>
<comment type="similarity">
    <text evidence="5 6">Belongs to the XseA family.</text>
</comment>
<comment type="function">
    <text evidence="5">Bidirectionally degrades single-stranded DNA into large acid-insoluble oligonucleotides, which are then degraded further into small acid-soluble oligonucleotides.</text>
</comment>
<dbReference type="PANTHER" id="PTHR30008:SF0">
    <property type="entry name" value="EXODEOXYRIBONUCLEASE 7 LARGE SUBUNIT"/>
    <property type="match status" value="1"/>
</dbReference>
<comment type="catalytic activity">
    <reaction evidence="5 6">
        <text>Exonucleolytic cleavage in either 5'- to 3'- or 3'- to 5'-direction to yield nucleoside 5'-phosphates.</text>
        <dbReference type="EC" id="3.1.11.6"/>
    </reaction>
</comment>
<evidence type="ECO:0000313" key="9">
    <source>
        <dbReference type="EMBL" id="ADU26761.1"/>
    </source>
</evidence>
<dbReference type="PANTHER" id="PTHR30008">
    <property type="entry name" value="EXODEOXYRIBONUCLEASE 7 LARGE SUBUNIT"/>
    <property type="match status" value="1"/>
</dbReference>
<sequence>MKTGFSVLTVSQLNFYVHTLLESDERLSGVFLRGEISNFKNHYRSGHYYLSLKDEDAVIHAVMFKGNAQRLRFLPQDGMKVIVSGRASLYERDGQYQFYIDDMQPDGIGALHVAFEQLKEKLRKEGLFDASRKRPLPLYPERIGVVTSATGAALQDILHVLGRRWPVAEVVLAPVLVQGVEAPGQICAAIRAMNAARAADVLIVGRGGGSIEDLWAFNEEGVARCIAASDIPVVSAVGHETDFTIADFVADARAPTPSAAAELVSPERAAVTAGLYAMQARMRSLLAQKLADQRARMQAAAQRLYVPARLLNMHRMKTDMLDARLTTAAKARTEQARAALSALAGELDALNPLKVLSRGYTVVENAQGCAVTRAAALAPGESVTLRFLDGRAYCVVQSVGTIDRDGEQDEKRDGERTDV</sequence>
<evidence type="ECO:0000256" key="3">
    <source>
        <dbReference type="ARBA" id="ARBA00022801"/>
    </source>
</evidence>
<dbReference type="RefSeq" id="WP_013485122.1">
    <property type="nucleotide sequence ID" value="NC_014828.1"/>
</dbReference>
<comment type="subunit">
    <text evidence="5">Heterooligomer composed of large and small subunits.</text>
</comment>
<dbReference type="STRING" id="663278.Ethha_1210"/>
<gene>
    <name evidence="5" type="primary">xseA</name>
    <name evidence="9" type="ordered locus">Ethha_1210</name>
</gene>
<dbReference type="eggNOG" id="COG1570">
    <property type="taxonomic scope" value="Bacteria"/>
</dbReference>
<dbReference type="GO" id="GO:0003676">
    <property type="term" value="F:nucleic acid binding"/>
    <property type="evidence" value="ECO:0007669"/>
    <property type="project" value="InterPro"/>
</dbReference>
<protein>
    <recommendedName>
        <fullName evidence="5">Exodeoxyribonuclease 7 large subunit</fullName>
        <ecNumber evidence="5">3.1.11.6</ecNumber>
    </recommendedName>
    <alternativeName>
        <fullName evidence="5">Exodeoxyribonuclease VII large subunit</fullName>
        <shortName evidence="5">Exonuclease VII large subunit</shortName>
    </alternativeName>
</protein>
<dbReference type="HOGENOM" id="CLU_023625_3_1_9"/>
<dbReference type="GO" id="GO:0009318">
    <property type="term" value="C:exodeoxyribonuclease VII complex"/>
    <property type="evidence" value="ECO:0007669"/>
    <property type="project" value="UniProtKB-UniRule"/>
</dbReference>
<dbReference type="InterPro" id="IPR003753">
    <property type="entry name" value="Exonuc_VII_L"/>
</dbReference>
<evidence type="ECO:0000256" key="2">
    <source>
        <dbReference type="ARBA" id="ARBA00022722"/>
    </source>
</evidence>
<evidence type="ECO:0000256" key="6">
    <source>
        <dbReference type="RuleBase" id="RU004355"/>
    </source>
</evidence>
<dbReference type="Proteomes" id="UP000001551">
    <property type="component" value="Chromosome"/>
</dbReference>
<evidence type="ECO:0000256" key="4">
    <source>
        <dbReference type="ARBA" id="ARBA00022839"/>
    </source>
</evidence>
<comment type="subcellular location">
    <subcellularLocation>
        <location evidence="5 6">Cytoplasm</location>
    </subcellularLocation>
</comment>
<dbReference type="AlphaFoldDB" id="E6U5K2"/>
<dbReference type="EMBL" id="CP002400">
    <property type="protein sequence ID" value="ADU26761.1"/>
    <property type="molecule type" value="Genomic_DNA"/>
</dbReference>
<evidence type="ECO:0000256" key="5">
    <source>
        <dbReference type="HAMAP-Rule" id="MF_00378"/>
    </source>
</evidence>
<keyword evidence="4 5" id="KW-0269">Exonuclease</keyword>
<proteinExistence type="inferred from homology"/>
<dbReference type="KEGG" id="eha:Ethha_1210"/>
<dbReference type="Pfam" id="PF02601">
    <property type="entry name" value="Exonuc_VII_L"/>
    <property type="match status" value="1"/>
</dbReference>
<keyword evidence="2 5" id="KW-0540">Nuclease</keyword>
<dbReference type="EC" id="3.1.11.6" evidence="5"/>
<dbReference type="InterPro" id="IPR020579">
    <property type="entry name" value="Exonuc_VII_lsu_C"/>
</dbReference>
<dbReference type="InterPro" id="IPR025824">
    <property type="entry name" value="OB-fold_nuc-bd_dom"/>
</dbReference>
<organism evidence="9 10">
    <name type="scientific">Ethanoligenens harbinense (strain DSM 18485 / JCM 12961 / CGMCC 1.5033 / YUAN-3)</name>
    <dbReference type="NCBI Taxonomy" id="663278"/>
    <lineage>
        <taxon>Bacteria</taxon>
        <taxon>Bacillati</taxon>
        <taxon>Bacillota</taxon>
        <taxon>Clostridia</taxon>
        <taxon>Eubacteriales</taxon>
        <taxon>Oscillospiraceae</taxon>
        <taxon>Ethanoligenens</taxon>
    </lineage>
</organism>
<evidence type="ECO:0000313" key="10">
    <source>
        <dbReference type="Proteomes" id="UP000001551"/>
    </source>
</evidence>
<keyword evidence="1 5" id="KW-0963">Cytoplasm</keyword>
<dbReference type="GO" id="GO:0008855">
    <property type="term" value="F:exodeoxyribonuclease VII activity"/>
    <property type="evidence" value="ECO:0007669"/>
    <property type="project" value="UniProtKB-UniRule"/>
</dbReference>
<dbReference type="GO" id="GO:0006308">
    <property type="term" value="P:DNA catabolic process"/>
    <property type="evidence" value="ECO:0007669"/>
    <property type="project" value="UniProtKB-UniRule"/>
</dbReference>
<reference evidence="9 10" key="1">
    <citation type="submission" date="2010-12" db="EMBL/GenBank/DDBJ databases">
        <title>Complete sequence of Ethanoligenens harbinense YUAN-3.</title>
        <authorList>
            <person name="Lucas S."/>
            <person name="Copeland A."/>
            <person name="Lapidus A."/>
            <person name="Cheng J.-F."/>
            <person name="Bruce D."/>
            <person name="Goodwin L."/>
            <person name="Pitluck S."/>
            <person name="Chertkov O."/>
            <person name="Misra M."/>
            <person name="Detter J.C."/>
            <person name="Han C."/>
            <person name="Tapia R."/>
            <person name="Land M."/>
            <person name="Hauser L."/>
            <person name="Jeffries C."/>
            <person name="Kyrpides N."/>
            <person name="Ivanova N."/>
            <person name="Mikhailova N."/>
            <person name="Wang A."/>
            <person name="Mouttaki H."/>
            <person name="He Z."/>
            <person name="Zhou J."/>
            <person name="Hemme C.L."/>
            <person name="Woyke T."/>
        </authorList>
    </citation>
    <scope>NUCLEOTIDE SEQUENCE [LARGE SCALE GENOMIC DNA]</scope>
    <source>
        <strain evidence="10">DSM 18485 / JCM 12961 / CGMCC 1.5033 / YUAN-3</strain>
    </source>
</reference>
<accession>E6U5K2</accession>
<dbReference type="HAMAP" id="MF_00378">
    <property type="entry name" value="Exonuc_7_L"/>
    <property type="match status" value="1"/>
</dbReference>
<feature type="domain" description="OB-fold nucleic acid binding" evidence="8">
    <location>
        <begin position="8"/>
        <end position="104"/>
    </location>
</feature>
<keyword evidence="10" id="KW-1185">Reference proteome</keyword>
<dbReference type="CDD" id="cd04489">
    <property type="entry name" value="ExoVII_LU_OBF"/>
    <property type="match status" value="1"/>
</dbReference>